<gene>
    <name evidence="3" type="ORF">SAMN02745885_00496</name>
</gene>
<dbReference type="InterPro" id="IPR036986">
    <property type="entry name" value="S4_RNA-bd_sf"/>
</dbReference>
<evidence type="ECO:0000259" key="2">
    <source>
        <dbReference type="SMART" id="SM00363"/>
    </source>
</evidence>
<accession>A0A1T4M9Y8</accession>
<dbReference type="InterPro" id="IPR012677">
    <property type="entry name" value="Nucleotide-bd_a/b_plait_sf"/>
</dbReference>
<evidence type="ECO:0000313" key="3">
    <source>
        <dbReference type="EMBL" id="SJZ63667.1"/>
    </source>
</evidence>
<dbReference type="GO" id="GO:0003723">
    <property type="term" value="F:RNA binding"/>
    <property type="evidence" value="ECO:0007669"/>
    <property type="project" value="UniProtKB-KW"/>
</dbReference>
<dbReference type="InterPro" id="IPR002942">
    <property type="entry name" value="S4_RNA-bd"/>
</dbReference>
<dbReference type="EMBL" id="FUXM01000003">
    <property type="protein sequence ID" value="SJZ63667.1"/>
    <property type="molecule type" value="Genomic_DNA"/>
</dbReference>
<dbReference type="Pfam" id="PF17774">
    <property type="entry name" value="YlmH_RBD"/>
    <property type="match status" value="1"/>
</dbReference>
<name>A0A1T4M9Y8_9FIRM</name>
<dbReference type="SMART" id="SM00363">
    <property type="entry name" value="S4"/>
    <property type="match status" value="1"/>
</dbReference>
<dbReference type="AlphaFoldDB" id="A0A1T4M9Y8"/>
<evidence type="ECO:0000313" key="4">
    <source>
        <dbReference type="Proteomes" id="UP000189933"/>
    </source>
</evidence>
<organism evidence="3 4">
    <name type="scientific">Carboxydocella sporoproducens DSM 16521</name>
    <dbReference type="NCBI Taxonomy" id="1121270"/>
    <lineage>
        <taxon>Bacteria</taxon>
        <taxon>Bacillati</taxon>
        <taxon>Bacillota</taxon>
        <taxon>Clostridia</taxon>
        <taxon>Eubacteriales</taxon>
        <taxon>Clostridiales Family XVI. Incertae Sedis</taxon>
        <taxon>Carboxydocella</taxon>
    </lineage>
</organism>
<keyword evidence="1" id="KW-0694">RNA-binding</keyword>
<dbReference type="Proteomes" id="UP000189933">
    <property type="component" value="Unassembled WGS sequence"/>
</dbReference>
<dbReference type="Gene3D" id="3.30.1370.160">
    <property type="match status" value="1"/>
</dbReference>
<dbReference type="PROSITE" id="PS50889">
    <property type="entry name" value="S4"/>
    <property type="match status" value="1"/>
</dbReference>
<evidence type="ECO:0000256" key="1">
    <source>
        <dbReference type="PROSITE-ProRule" id="PRU00182"/>
    </source>
</evidence>
<sequence>MRDYWLRQAGKAEDKALVERLWDLLVQVETREMPGFTFFLDPGQQALARSMLESWRQTVAYRCQGGFAGEPERCRLLLFPAAWAEFDFDQPGVTVLRVQGRFQFFQPGHRDILGSLLASGIKRELVGDILCTETGIWVAVAQEIVSAIQSQWTRVGPVPIELLPEAEPPLIQRPQGEERLVSLASPRMDALLAQSVGVGRQQAVQWIESGLVRLNWRECLKPDAEIRPGDWLSVQGFGRVLVKEQKGSSKKGRLLFKVEIWSKTGRGG</sequence>
<dbReference type="OrthoDB" id="9812787at2"/>
<dbReference type="Pfam" id="PF01479">
    <property type="entry name" value="S4"/>
    <property type="match status" value="1"/>
</dbReference>
<dbReference type="SUPFAM" id="SSF55174">
    <property type="entry name" value="Alpha-L RNA-binding motif"/>
    <property type="match status" value="1"/>
</dbReference>
<reference evidence="4" key="1">
    <citation type="submission" date="2017-02" db="EMBL/GenBank/DDBJ databases">
        <authorList>
            <person name="Varghese N."/>
            <person name="Submissions S."/>
        </authorList>
    </citation>
    <scope>NUCLEOTIDE SEQUENCE [LARGE SCALE GENOMIC DNA]</scope>
    <source>
        <strain evidence="4">DSM 16521</strain>
    </source>
</reference>
<dbReference type="Gene3D" id="3.30.70.330">
    <property type="match status" value="1"/>
</dbReference>
<proteinExistence type="predicted"/>
<dbReference type="CDD" id="cd00165">
    <property type="entry name" value="S4"/>
    <property type="match status" value="1"/>
</dbReference>
<feature type="domain" description="RNA-binding S4" evidence="2">
    <location>
        <begin position="186"/>
        <end position="248"/>
    </location>
</feature>
<protein>
    <submittedName>
        <fullName evidence="3">RNA-binding protein YlmH, contains S4-like domain</fullName>
    </submittedName>
</protein>
<keyword evidence="4" id="KW-1185">Reference proteome</keyword>
<dbReference type="Gene3D" id="3.10.290.10">
    <property type="entry name" value="RNA-binding S4 domain"/>
    <property type="match status" value="1"/>
</dbReference>
<dbReference type="RefSeq" id="WP_078664633.1">
    <property type="nucleotide sequence ID" value="NZ_FUXM01000003.1"/>
</dbReference>
<dbReference type="InterPro" id="IPR040591">
    <property type="entry name" value="RqcP2_RBD"/>
</dbReference>